<protein>
    <submittedName>
        <fullName evidence="1">Uncharacterized protein</fullName>
    </submittedName>
</protein>
<keyword evidence="2" id="KW-1185">Reference proteome</keyword>
<reference evidence="1 2" key="1">
    <citation type="submission" date="2020-02" db="EMBL/GenBank/DDBJ databases">
        <authorList>
            <person name="Li G."/>
        </authorList>
    </citation>
    <scope>NUCLEOTIDE SEQUENCE [LARGE SCALE GENOMIC DNA]</scope>
    <source>
        <strain evidence="1 2">DSM 102029</strain>
    </source>
</reference>
<organism evidence="1 2">
    <name type="scientific">Ancylobacter pratisalsi</name>
    <dbReference type="NCBI Taxonomy" id="1745854"/>
    <lineage>
        <taxon>Bacteria</taxon>
        <taxon>Pseudomonadati</taxon>
        <taxon>Pseudomonadota</taxon>
        <taxon>Alphaproteobacteria</taxon>
        <taxon>Hyphomicrobiales</taxon>
        <taxon>Xanthobacteraceae</taxon>
        <taxon>Ancylobacter</taxon>
    </lineage>
</organism>
<evidence type="ECO:0000313" key="1">
    <source>
        <dbReference type="EMBL" id="QIB32628.1"/>
    </source>
</evidence>
<dbReference type="RefSeq" id="WP_163073661.1">
    <property type="nucleotide sequence ID" value="NZ_CP048630.1"/>
</dbReference>
<proteinExistence type="predicted"/>
<evidence type="ECO:0000313" key="2">
    <source>
        <dbReference type="Proteomes" id="UP000464751"/>
    </source>
</evidence>
<dbReference type="Proteomes" id="UP000464751">
    <property type="component" value="Chromosome"/>
</dbReference>
<dbReference type="KEGG" id="apra:G3A50_02100"/>
<name>A0A6P1YH57_9HYPH</name>
<accession>A0A6P1YH57</accession>
<sequence length="295" mass="30250">MVFTLPNIDLTGSDIDLSLSWQGGSLRLTSESGRLVVAADGAGNSTITWQHTISESQMFRAPLVYDLWRTIDGRTSKLDAGLFAIARSGAIIGSSSASILVPGVQGPAAFVPRGAWQAGTYQPRDAVTHNGSTWWTQVETTTEPGAAGADWEILLDGTGAAADRQAAADAAALAVPAATTAGNAAELATTARDDAIAARDQAIAATRYTRIAADGHALVAGSRILADLSAGPLTWSMPAAPSAGDIVGLMVDGDAAASPLTLEAGDESFLGGSTLIVDLAGARLDLVYVDGLWRF</sequence>
<dbReference type="EMBL" id="CP048630">
    <property type="protein sequence ID" value="QIB32628.1"/>
    <property type="molecule type" value="Genomic_DNA"/>
</dbReference>
<gene>
    <name evidence="1" type="ORF">G3A50_02100</name>
</gene>
<dbReference type="AlphaFoldDB" id="A0A6P1YH57"/>